<comment type="caution">
    <text evidence="1">The sequence shown here is derived from an EMBL/GenBank/DDBJ whole genome shotgun (WGS) entry which is preliminary data.</text>
</comment>
<dbReference type="EMBL" id="BPNI01000004">
    <property type="protein sequence ID" value="GJA39678.1"/>
    <property type="molecule type" value="Genomic_DNA"/>
</dbReference>
<protein>
    <recommendedName>
        <fullName evidence="3">Integrase</fullName>
    </recommendedName>
</protein>
<proteinExistence type="predicted"/>
<organism evidence="1 2">
    <name type="scientific">Aeromonas caviae</name>
    <name type="common">Aeromonas punctata</name>
    <dbReference type="NCBI Taxonomy" id="648"/>
    <lineage>
        <taxon>Bacteria</taxon>
        <taxon>Pseudomonadati</taxon>
        <taxon>Pseudomonadota</taxon>
        <taxon>Gammaproteobacteria</taxon>
        <taxon>Aeromonadales</taxon>
        <taxon>Aeromonadaceae</taxon>
        <taxon>Aeromonas</taxon>
    </lineage>
</organism>
<evidence type="ECO:0008006" key="3">
    <source>
        <dbReference type="Google" id="ProtNLM"/>
    </source>
</evidence>
<sequence>MISLARRDICERASQLVGRTERHGVPWVDMERHGGLACKKASEKGETRWQKAHMETWWGYSAGR</sequence>
<dbReference type="AlphaFoldDB" id="A0AAV4YFA3"/>
<dbReference type="Proteomes" id="UP000886939">
    <property type="component" value="Unassembled WGS sequence"/>
</dbReference>
<reference evidence="1" key="1">
    <citation type="submission" date="2021-07" db="EMBL/GenBank/DDBJ databases">
        <title>Draft genome sequence of carbapenem-resistant Aeromonas spp. in Japan.</title>
        <authorList>
            <person name="Maehana S."/>
            <person name="Suzuki M."/>
            <person name="Kitasato H."/>
        </authorList>
    </citation>
    <scope>NUCLEOTIDE SEQUENCE</scope>
    <source>
        <strain evidence="1">KAM343</strain>
    </source>
</reference>
<accession>A0AAV4YFA3</accession>
<evidence type="ECO:0000313" key="2">
    <source>
        <dbReference type="Proteomes" id="UP000886939"/>
    </source>
</evidence>
<gene>
    <name evidence="1" type="ORF">KAM343_04740</name>
</gene>
<evidence type="ECO:0000313" key="1">
    <source>
        <dbReference type="EMBL" id="GJA39678.1"/>
    </source>
</evidence>
<name>A0AAV4YFA3_AERCA</name>